<proteinExistence type="predicted"/>
<feature type="domain" description="Putative restriction endonuclease" evidence="1">
    <location>
        <begin position="20"/>
        <end position="159"/>
    </location>
</feature>
<dbReference type="SUPFAM" id="SSF52980">
    <property type="entry name" value="Restriction endonuclease-like"/>
    <property type="match status" value="1"/>
</dbReference>
<evidence type="ECO:0000259" key="1">
    <source>
        <dbReference type="Pfam" id="PF05685"/>
    </source>
</evidence>
<organism evidence="2 3">
    <name type="scientific">Methylobacterium trifolii</name>
    <dbReference type="NCBI Taxonomy" id="1003092"/>
    <lineage>
        <taxon>Bacteria</taxon>
        <taxon>Pseudomonadati</taxon>
        <taxon>Pseudomonadota</taxon>
        <taxon>Alphaproteobacteria</taxon>
        <taxon>Hyphomicrobiales</taxon>
        <taxon>Methylobacteriaceae</taxon>
        <taxon>Methylobacterium</taxon>
    </lineage>
</organism>
<dbReference type="PANTHER" id="PTHR36558">
    <property type="entry name" value="GLR1098 PROTEIN"/>
    <property type="match status" value="1"/>
</dbReference>
<accession>A0ABQ4TVR0</accession>
<evidence type="ECO:0000313" key="3">
    <source>
        <dbReference type="Proteomes" id="UP001055057"/>
    </source>
</evidence>
<dbReference type="RefSeq" id="WP_238180601.1">
    <property type="nucleotide sequence ID" value="NZ_BPRB01000003.1"/>
</dbReference>
<dbReference type="EMBL" id="BPRB01000003">
    <property type="protein sequence ID" value="GJE57960.1"/>
    <property type="molecule type" value="Genomic_DNA"/>
</dbReference>
<evidence type="ECO:0000313" key="2">
    <source>
        <dbReference type="EMBL" id="GJE57960.1"/>
    </source>
</evidence>
<dbReference type="Pfam" id="PF05685">
    <property type="entry name" value="Uma2"/>
    <property type="match status" value="1"/>
</dbReference>
<dbReference type="InterPro" id="IPR012296">
    <property type="entry name" value="Nuclease_put_TT1808"/>
</dbReference>
<dbReference type="Proteomes" id="UP001055057">
    <property type="component" value="Unassembled WGS sequence"/>
</dbReference>
<dbReference type="Gene3D" id="3.90.1570.10">
    <property type="entry name" value="tt1808, chain A"/>
    <property type="match status" value="1"/>
</dbReference>
<reference evidence="2" key="2">
    <citation type="submission" date="2021-08" db="EMBL/GenBank/DDBJ databases">
        <authorList>
            <person name="Tani A."/>
            <person name="Ola A."/>
            <person name="Ogura Y."/>
            <person name="Katsura K."/>
            <person name="Hayashi T."/>
        </authorList>
    </citation>
    <scope>NUCLEOTIDE SEQUENCE</scope>
    <source>
        <strain evidence="2">DSM 23632</strain>
    </source>
</reference>
<name>A0ABQ4TVR0_9HYPH</name>
<gene>
    <name evidence="2" type="ORF">MPOCJGCO_0036</name>
</gene>
<protein>
    <recommendedName>
        <fullName evidence="1">Putative restriction endonuclease domain-containing protein</fullName>
    </recommendedName>
</protein>
<sequence>MAVAARRDSRMGVAAYRVWVESRPDEERWELLDGEPVLMSPPGARHQRIVMNIAKRRDDLAERKGCNALPGLAILSEAMDDFAPIPDIVVQCGSLPVDGYTRDPLLVAEVLSPSTIHNDRGRKSDFYKSVQPLQAFLIVYQDEARVEVWRRDTGWSKRVAGLDGAIDLPELGGGLSVADIYARVTF</sequence>
<keyword evidence="3" id="KW-1185">Reference proteome</keyword>
<dbReference type="InterPro" id="IPR011335">
    <property type="entry name" value="Restrct_endonuc-II-like"/>
</dbReference>
<dbReference type="InterPro" id="IPR008538">
    <property type="entry name" value="Uma2"/>
</dbReference>
<dbReference type="CDD" id="cd06260">
    <property type="entry name" value="DUF820-like"/>
    <property type="match status" value="1"/>
</dbReference>
<dbReference type="PANTHER" id="PTHR36558:SF1">
    <property type="entry name" value="RESTRICTION ENDONUCLEASE DOMAIN-CONTAINING PROTEIN-RELATED"/>
    <property type="match status" value="1"/>
</dbReference>
<reference evidence="2" key="1">
    <citation type="journal article" date="2021" name="Front. Microbiol.">
        <title>Comprehensive Comparative Genomics and Phenotyping of Methylobacterium Species.</title>
        <authorList>
            <person name="Alessa O."/>
            <person name="Ogura Y."/>
            <person name="Fujitani Y."/>
            <person name="Takami H."/>
            <person name="Hayashi T."/>
            <person name="Sahin N."/>
            <person name="Tani A."/>
        </authorList>
    </citation>
    <scope>NUCLEOTIDE SEQUENCE</scope>
    <source>
        <strain evidence="2">DSM 23632</strain>
    </source>
</reference>
<comment type="caution">
    <text evidence="2">The sequence shown here is derived from an EMBL/GenBank/DDBJ whole genome shotgun (WGS) entry which is preliminary data.</text>
</comment>